<keyword evidence="2" id="KW-1185">Reference proteome</keyword>
<proteinExistence type="predicted"/>
<organism evidence="1 2">
    <name type="scientific">Dreissena polymorpha</name>
    <name type="common">Zebra mussel</name>
    <name type="synonym">Mytilus polymorpha</name>
    <dbReference type="NCBI Taxonomy" id="45954"/>
    <lineage>
        <taxon>Eukaryota</taxon>
        <taxon>Metazoa</taxon>
        <taxon>Spiralia</taxon>
        <taxon>Lophotrochozoa</taxon>
        <taxon>Mollusca</taxon>
        <taxon>Bivalvia</taxon>
        <taxon>Autobranchia</taxon>
        <taxon>Heteroconchia</taxon>
        <taxon>Euheterodonta</taxon>
        <taxon>Imparidentia</taxon>
        <taxon>Neoheterodontei</taxon>
        <taxon>Myida</taxon>
        <taxon>Dreissenoidea</taxon>
        <taxon>Dreissenidae</taxon>
        <taxon>Dreissena</taxon>
    </lineage>
</organism>
<accession>A0A9D4ND72</accession>
<dbReference type="EMBL" id="JAIWYP010000001">
    <property type="protein sequence ID" value="KAH3892358.1"/>
    <property type="molecule type" value="Genomic_DNA"/>
</dbReference>
<reference evidence="1" key="2">
    <citation type="submission" date="2020-11" db="EMBL/GenBank/DDBJ databases">
        <authorList>
            <person name="McCartney M.A."/>
            <person name="Auch B."/>
            <person name="Kono T."/>
            <person name="Mallez S."/>
            <person name="Becker A."/>
            <person name="Gohl D.M."/>
            <person name="Silverstein K.A.T."/>
            <person name="Koren S."/>
            <person name="Bechman K.B."/>
            <person name="Herman A."/>
            <person name="Abrahante J.E."/>
            <person name="Garbe J."/>
        </authorList>
    </citation>
    <scope>NUCLEOTIDE SEQUENCE</scope>
    <source>
        <strain evidence="1">Duluth1</strain>
        <tissue evidence="1">Whole animal</tissue>
    </source>
</reference>
<sequence>MSVPATTFRVPKTEDWDMEIRLSEIKKTVTPKTEDWDAEIAVAKRPPFFLSVGKMTQRQINRLNRCWTCRCVPVNSDDSFSRCLFCLSNHAWKPPLFSTPDPFHSADNCPELSIRKLRYIDFTQCNVLIFFDEM</sequence>
<comment type="caution">
    <text evidence="1">The sequence shown here is derived from an EMBL/GenBank/DDBJ whole genome shotgun (WGS) entry which is preliminary data.</text>
</comment>
<evidence type="ECO:0000313" key="2">
    <source>
        <dbReference type="Proteomes" id="UP000828390"/>
    </source>
</evidence>
<evidence type="ECO:0000313" key="1">
    <source>
        <dbReference type="EMBL" id="KAH3892358.1"/>
    </source>
</evidence>
<name>A0A9D4ND72_DREPO</name>
<gene>
    <name evidence="1" type="ORF">DPMN_016475</name>
</gene>
<dbReference type="AlphaFoldDB" id="A0A9D4ND72"/>
<protein>
    <submittedName>
        <fullName evidence="1">Uncharacterized protein</fullName>
    </submittedName>
</protein>
<dbReference type="Proteomes" id="UP000828390">
    <property type="component" value="Unassembled WGS sequence"/>
</dbReference>
<reference evidence="1" key="1">
    <citation type="journal article" date="2019" name="bioRxiv">
        <title>The Genome of the Zebra Mussel, Dreissena polymorpha: A Resource for Invasive Species Research.</title>
        <authorList>
            <person name="McCartney M.A."/>
            <person name="Auch B."/>
            <person name="Kono T."/>
            <person name="Mallez S."/>
            <person name="Zhang Y."/>
            <person name="Obille A."/>
            <person name="Becker A."/>
            <person name="Abrahante J.E."/>
            <person name="Garbe J."/>
            <person name="Badalamenti J.P."/>
            <person name="Herman A."/>
            <person name="Mangelson H."/>
            <person name="Liachko I."/>
            <person name="Sullivan S."/>
            <person name="Sone E.D."/>
            <person name="Koren S."/>
            <person name="Silverstein K.A.T."/>
            <person name="Beckman K.B."/>
            <person name="Gohl D.M."/>
        </authorList>
    </citation>
    <scope>NUCLEOTIDE SEQUENCE</scope>
    <source>
        <strain evidence="1">Duluth1</strain>
        <tissue evidence="1">Whole animal</tissue>
    </source>
</reference>